<evidence type="ECO:0000256" key="1">
    <source>
        <dbReference type="ARBA" id="ARBA00023015"/>
    </source>
</evidence>
<dbReference type="Pfam" id="PF00440">
    <property type="entry name" value="TetR_N"/>
    <property type="match status" value="1"/>
</dbReference>
<dbReference type="PANTHER" id="PTHR30055:SF234">
    <property type="entry name" value="HTH-TYPE TRANSCRIPTIONAL REGULATOR BETI"/>
    <property type="match status" value="1"/>
</dbReference>
<keyword evidence="1" id="KW-0805">Transcription regulation</keyword>
<dbReference type="InterPro" id="IPR050109">
    <property type="entry name" value="HTH-type_TetR-like_transc_reg"/>
</dbReference>
<feature type="region of interest" description="Disordered" evidence="5">
    <location>
        <begin position="210"/>
        <end position="243"/>
    </location>
</feature>
<comment type="caution">
    <text evidence="7">The sequence shown here is derived from an EMBL/GenBank/DDBJ whole genome shotgun (WGS) entry which is preliminary data.</text>
</comment>
<evidence type="ECO:0000256" key="2">
    <source>
        <dbReference type="ARBA" id="ARBA00023125"/>
    </source>
</evidence>
<evidence type="ECO:0000313" key="8">
    <source>
        <dbReference type="Proteomes" id="UP000604475"/>
    </source>
</evidence>
<keyword evidence="3" id="KW-0804">Transcription</keyword>
<name>A0A937RFL0_9ACTN</name>
<dbReference type="GO" id="GO:0003700">
    <property type="term" value="F:DNA-binding transcription factor activity"/>
    <property type="evidence" value="ECO:0007669"/>
    <property type="project" value="TreeGrafter"/>
</dbReference>
<evidence type="ECO:0000259" key="6">
    <source>
        <dbReference type="PROSITE" id="PS50977"/>
    </source>
</evidence>
<dbReference type="SUPFAM" id="SSF46689">
    <property type="entry name" value="Homeodomain-like"/>
    <property type="match status" value="1"/>
</dbReference>
<dbReference type="AlphaFoldDB" id="A0A937RFL0"/>
<feature type="domain" description="HTH tetR-type" evidence="6">
    <location>
        <begin position="14"/>
        <end position="74"/>
    </location>
</feature>
<feature type="DNA-binding region" description="H-T-H motif" evidence="4">
    <location>
        <begin position="37"/>
        <end position="56"/>
    </location>
</feature>
<evidence type="ECO:0000256" key="4">
    <source>
        <dbReference type="PROSITE-ProRule" id="PRU00335"/>
    </source>
</evidence>
<reference evidence="7" key="1">
    <citation type="submission" date="2020-12" db="EMBL/GenBank/DDBJ databases">
        <title>Genomic characterization of non-nitrogen-fixing Frankia strains.</title>
        <authorList>
            <person name="Carlos-Shanley C."/>
            <person name="Guerra T."/>
            <person name="Hahn D."/>
        </authorList>
    </citation>
    <scope>NUCLEOTIDE SEQUENCE</scope>
    <source>
        <strain evidence="7">CN6</strain>
    </source>
</reference>
<protein>
    <submittedName>
        <fullName evidence="7">TetR/AcrR family transcriptional regulator</fullName>
    </submittedName>
</protein>
<dbReference type="PANTHER" id="PTHR30055">
    <property type="entry name" value="HTH-TYPE TRANSCRIPTIONAL REGULATOR RUTR"/>
    <property type="match status" value="1"/>
</dbReference>
<dbReference type="PROSITE" id="PS50977">
    <property type="entry name" value="HTH_TETR_2"/>
    <property type="match status" value="1"/>
</dbReference>
<dbReference type="GO" id="GO:0000976">
    <property type="term" value="F:transcription cis-regulatory region binding"/>
    <property type="evidence" value="ECO:0007669"/>
    <property type="project" value="TreeGrafter"/>
</dbReference>
<gene>
    <name evidence="7" type="ORF">I7412_19385</name>
</gene>
<keyword evidence="8" id="KW-1185">Reference proteome</keyword>
<evidence type="ECO:0000256" key="3">
    <source>
        <dbReference type="ARBA" id="ARBA00023163"/>
    </source>
</evidence>
<evidence type="ECO:0000256" key="5">
    <source>
        <dbReference type="SAM" id="MobiDB-lite"/>
    </source>
</evidence>
<dbReference type="Gene3D" id="1.10.357.10">
    <property type="entry name" value="Tetracycline Repressor, domain 2"/>
    <property type="match status" value="1"/>
</dbReference>
<sequence length="243" mass="25881">MPARPDVRKDPRGVHTRQLLLRTAERLFADQGIARTSTRQITAEAGISRDAVHYHFGSKAALVLAIVDARTEELRADIERLFAGNVPDGNVTIHDIAHAMVVAATEMAEHETGRYYHPFLAALMNDPEFRHLVNSRATPESEAVVALLTPLTPGISEAERVYRVGCALVLILSGAGNRGVAEWVSSQVDVTREQLLTMLTDTVTSVLAGAVPTSATPGGPGRGAASHGQATSHGQKPATASAR</sequence>
<dbReference type="EMBL" id="JAEACQ010000226">
    <property type="protein sequence ID" value="MBL7629287.1"/>
    <property type="molecule type" value="Genomic_DNA"/>
</dbReference>
<dbReference type="InterPro" id="IPR009057">
    <property type="entry name" value="Homeodomain-like_sf"/>
</dbReference>
<accession>A0A937RFL0</accession>
<evidence type="ECO:0000313" key="7">
    <source>
        <dbReference type="EMBL" id="MBL7629287.1"/>
    </source>
</evidence>
<dbReference type="Proteomes" id="UP000604475">
    <property type="component" value="Unassembled WGS sequence"/>
</dbReference>
<dbReference type="InterPro" id="IPR001647">
    <property type="entry name" value="HTH_TetR"/>
</dbReference>
<keyword evidence="2 4" id="KW-0238">DNA-binding</keyword>
<dbReference type="PRINTS" id="PR00455">
    <property type="entry name" value="HTHTETR"/>
</dbReference>
<proteinExistence type="predicted"/>
<organism evidence="7 8">
    <name type="scientific">Frankia nepalensis</name>
    <dbReference type="NCBI Taxonomy" id="1836974"/>
    <lineage>
        <taxon>Bacteria</taxon>
        <taxon>Bacillati</taxon>
        <taxon>Actinomycetota</taxon>
        <taxon>Actinomycetes</taxon>
        <taxon>Frankiales</taxon>
        <taxon>Frankiaceae</taxon>
        <taxon>Frankia</taxon>
    </lineage>
</organism>